<dbReference type="SMART" id="SM00271">
    <property type="entry name" value="DnaJ"/>
    <property type="match status" value="1"/>
</dbReference>
<dbReference type="Proteomes" id="UP000316621">
    <property type="component" value="Chromosome 11"/>
</dbReference>
<dbReference type="Gene3D" id="1.10.287.110">
    <property type="entry name" value="DnaJ domain"/>
    <property type="match status" value="1"/>
</dbReference>
<dbReference type="InterPro" id="IPR001623">
    <property type="entry name" value="DnaJ_domain"/>
</dbReference>
<dbReference type="Pfam" id="PF00226">
    <property type="entry name" value="DnaJ"/>
    <property type="match status" value="1"/>
</dbReference>
<dbReference type="PANTHER" id="PTHR24074">
    <property type="entry name" value="CO-CHAPERONE PROTEIN DJLA"/>
    <property type="match status" value="1"/>
</dbReference>
<dbReference type="PROSITE" id="PS50076">
    <property type="entry name" value="DNAJ_2"/>
    <property type="match status" value="1"/>
</dbReference>
<accession>A0A4Y7LFB0</accession>
<dbReference type="PROSITE" id="PS00636">
    <property type="entry name" value="DNAJ_1"/>
    <property type="match status" value="1"/>
</dbReference>
<evidence type="ECO:0000313" key="2">
    <source>
        <dbReference type="EMBL" id="RZC83382.1"/>
    </source>
</evidence>
<dbReference type="OMA" id="WKQEERF"/>
<feature type="domain" description="J" evidence="1">
    <location>
        <begin position="2"/>
        <end position="72"/>
    </location>
</feature>
<sequence>MDHYQVLGLRKNASKNEIKEAFRKLALKYHPDKHSESSQRVKDGVTHKFRQISEAYAVLSDDRKRAEYNFRSTSSSYGTGGGSRRGGAGGFSGGTYGYASGGNTYYEPPKYTAKGTFNGIKWTFSGDVNPNLIRNVGISLVFAGVLLGGSALFNIAREAIWRLNNSGPPNSSSKKLTCGGYMRIPKGSMWELLDVDRQEKGGGWDAKKWKQEERFQSPTKKELAKII</sequence>
<name>A0A4Y7LFB0_PAPSO</name>
<protein>
    <recommendedName>
        <fullName evidence="1">J domain-containing protein</fullName>
    </recommendedName>
</protein>
<dbReference type="PRINTS" id="PR00625">
    <property type="entry name" value="JDOMAIN"/>
</dbReference>
<dbReference type="AlphaFoldDB" id="A0A4Y7LFB0"/>
<reference evidence="2 3" key="1">
    <citation type="journal article" date="2018" name="Science">
        <title>The opium poppy genome and morphinan production.</title>
        <authorList>
            <person name="Guo L."/>
            <person name="Winzer T."/>
            <person name="Yang X."/>
            <person name="Li Y."/>
            <person name="Ning Z."/>
            <person name="He Z."/>
            <person name="Teodor R."/>
            <person name="Lu Y."/>
            <person name="Bowser T.A."/>
            <person name="Graham I.A."/>
            <person name="Ye K."/>
        </authorList>
    </citation>
    <scope>NUCLEOTIDE SEQUENCE [LARGE SCALE GENOMIC DNA]</scope>
    <source>
        <strain evidence="3">cv. HN1</strain>
        <tissue evidence="2">Leaves</tissue>
    </source>
</reference>
<dbReference type="EMBL" id="CM010725">
    <property type="protein sequence ID" value="RZC83382.1"/>
    <property type="molecule type" value="Genomic_DNA"/>
</dbReference>
<evidence type="ECO:0000313" key="3">
    <source>
        <dbReference type="Proteomes" id="UP000316621"/>
    </source>
</evidence>
<organism evidence="2 3">
    <name type="scientific">Papaver somniferum</name>
    <name type="common">Opium poppy</name>
    <dbReference type="NCBI Taxonomy" id="3469"/>
    <lineage>
        <taxon>Eukaryota</taxon>
        <taxon>Viridiplantae</taxon>
        <taxon>Streptophyta</taxon>
        <taxon>Embryophyta</taxon>
        <taxon>Tracheophyta</taxon>
        <taxon>Spermatophyta</taxon>
        <taxon>Magnoliopsida</taxon>
        <taxon>Ranunculales</taxon>
        <taxon>Papaveraceae</taxon>
        <taxon>Papaveroideae</taxon>
        <taxon>Papaver</taxon>
    </lineage>
</organism>
<dbReference type="Gramene" id="RZC83382">
    <property type="protein sequence ID" value="RZC83382"/>
    <property type="gene ID" value="C5167_046170"/>
</dbReference>
<keyword evidence="3" id="KW-1185">Reference proteome</keyword>
<dbReference type="STRING" id="3469.A0A4Y7LFB0"/>
<dbReference type="SUPFAM" id="SSF46565">
    <property type="entry name" value="Chaperone J-domain"/>
    <property type="match status" value="1"/>
</dbReference>
<dbReference type="InterPro" id="IPR050817">
    <property type="entry name" value="DjlA_DnaK_co-chaperone"/>
</dbReference>
<evidence type="ECO:0000259" key="1">
    <source>
        <dbReference type="PROSITE" id="PS50076"/>
    </source>
</evidence>
<proteinExistence type="predicted"/>
<dbReference type="CDD" id="cd06257">
    <property type="entry name" value="DnaJ"/>
    <property type="match status" value="1"/>
</dbReference>
<dbReference type="InterPro" id="IPR036869">
    <property type="entry name" value="J_dom_sf"/>
</dbReference>
<dbReference type="InterPro" id="IPR018253">
    <property type="entry name" value="DnaJ_domain_CS"/>
</dbReference>
<gene>
    <name evidence="2" type="ORF">C5167_046170</name>
</gene>